<feature type="domain" description="Hcy-binding" evidence="7">
    <location>
        <begin position="1"/>
        <end position="340"/>
    </location>
</feature>
<keyword evidence="1 5" id="KW-0489">Methyltransferase</keyword>
<evidence type="ECO:0000256" key="4">
    <source>
        <dbReference type="ARBA" id="ARBA00022833"/>
    </source>
</evidence>
<dbReference type="VEuPathDB" id="CryptoDB:Cvel_71"/>
<dbReference type="GO" id="GO:0033528">
    <property type="term" value="P:S-methylmethionine cycle"/>
    <property type="evidence" value="ECO:0007669"/>
    <property type="project" value="TreeGrafter"/>
</dbReference>
<proteinExistence type="predicted"/>
<evidence type="ECO:0000256" key="2">
    <source>
        <dbReference type="ARBA" id="ARBA00022679"/>
    </source>
</evidence>
<dbReference type="PANTHER" id="PTHR46015">
    <property type="entry name" value="ZGC:172121"/>
    <property type="match status" value="1"/>
</dbReference>
<feature type="binding site" evidence="5">
    <location>
        <position position="326"/>
    </location>
    <ligand>
        <name>Zn(2+)</name>
        <dbReference type="ChEBI" id="CHEBI:29105"/>
    </ligand>
</feature>
<dbReference type="AlphaFoldDB" id="A0A0G4I5S9"/>
<dbReference type="InterPro" id="IPR051486">
    <property type="entry name" value="Hcy_S-methyltransferase"/>
</dbReference>
<evidence type="ECO:0000259" key="7">
    <source>
        <dbReference type="PROSITE" id="PS50970"/>
    </source>
</evidence>
<feature type="binding site" evidence="5">
    <location>
        <position position="247"/>
    </location>
    <ligand>
        <name>Zn(2+)</name>
        <dbReference type="ChEBI" id="CHEBI:29105"/>
    </ligand>
</feature>
<evidence type="ECO:0000256" key="3">
    <source>
        <dbReference type="ARBA" id="ARBA00022723"/>
    </source>
</evidence>
<feature type="region of interest" description="Disordered" evidence="6">
    <location>
        <begin position="93"/>
        <end position="122"/>
    </location>
</feature>
<keyword evidence="4 5" id="KW-0862">Zinc</keyword>
<dbReference type="GO" id="GO:0032259">
    <property type="term" value="P:methylation"/>
    <property type="evidence" value="ECO:0007669"/>
    <property type="project" value="UniProtKB-KW"/>
</dbReference>
<feature type="compositionally biased region" description="Basic and acidic residues" evidence="6">
    <location>
        <begin position="109"/>
        <end position="122"/>
    </location>
</feature>
<gene>
    <name evidence="8" type="ORF">Cvel_71</name>
</gene>
<dbReference type="InterPro" id="IPR036589">
    <property type="entry name" value="HCY_dom_sf"/>
</dbReference>
<dbReference type="GO" id="GO:0008898">
    <property type="term" value="F:S-adenosylmethionine-homocysteine S-methyltransferase activity"/>
    <property type="evidence" value="ECO:0007669"/>
    <property type="project" value="TreeGrafter"/>
</dbReference>
<sequence length="356" mass="38388">MFLHEPIVLDGGLATELETRGEDLNHFLWSARVLLEKPHVLREVHRDFFEAGANIATTATYQASAEGFAKAGLKPTEGEAAVHLALSIAAEEAENARQARRTQGGPTGDRGDTNSPTKEKAGDPALVLGSCGPYGAFLADGSEYRGNYENVSVEEIKSFHRWRLGLIESSGTADAVIFETFPDDKEALAALEVVREFPSLRGRVVFSFSCLDASTLCCQRPLREAVRTLLHRDGGGAGFVTAVGVNCSSPFACTGAVVGESGSCSLREEARKASGRDVGVFVYPNRGELWNDEEKKFEPTDPPCPPLESFVPQWLSSGATAVGGCCRTGPRDVAAVRRELERWIQTRDRKGGTGIK</sequence>
<keyword evidence="3 5" id="KW-0479">Metal-binding</keyword>
<dbReference type="InterPro" id="IPR003726">
    <property type="entry name" value="HCY_dom"/>
</dbReference>
<organism evidence="8">
    <name type="scientific">Chromera velia CCMP2878</name>
    <dbReference type="NCBI Taxonomy" id="1169474"/>
    <lineage>
        <taxon>Eukaryota</taxon>
        <taxon>Sar</taxon>
        <taxon>Alveolata</taxon>
        <taxon>Colpodellida</taxon>
        <taxon>Chromeraceae</taxon>
        <taxon>Chromera</taxon>
    </lineage>
</organism>
<dbReference type="SUPFAM" id="SSF82282">
    <property type="entry name" value="Homocysteine S-methyltransferase"/>
    <property type="match status" value="1"/>
</dbReference>
<feature type="binding site" evidence="5">
    <location>
        <position position="325"/>
    </location>
    <ligand>
        <name>Zn(2+)</name>
        <dbReference type="ChEBI" id="CHEBI:29105"/>
    </ligand>
</feature>
<dbReference type="PhylomeDB" id="A0A0G4I5S9"/>
<dbReference type="GO" id="GO:0009086">
    <property type="term" value="P:methionine biosynthetic process"/>
    <property type="evidence" value="ECO:0007669"/>
    <property type="project" value="InterPro"/>
</dbReference>
<evidence type="ECO:0000313" key="8">
    <source>
        <dbReference type="EMBL" id="CEM52373.1"/>
    </source>
</evidence>
<dbReference type="PANTHER" id="PTHR46015:SF1">
    <property type="entry name" value="HOMOCYSTEINE S-METHYLTRANSFERASE-LIKE ISOFORM 1"/>
    <property type="match status" value="1"/>
</dbReference>
<dbReference type="EMBL" id="CDMZ01005228">
    <property type="protein sequence ID" value="CEM52373.1"/>
    <property type="molecule type" value="Genomic_DNA"/>
</dbReference>
<dbReference type="Gene3D" id="3.20.20.330">
    <property type="entry name" value="Homocysteine-binding-like domain"/>
    <property type="match status" value="1"/>
</dbReference>
<dbReference type="GO" id="GO:0008270">
    <property type="term" value="F:zinc ion binding"/>
    <property type="evidence" value="ECO:0007669"/>
    <property type="project" value="InterPro"/>
</dbReference>
<dbReference type="Pfam" id="PF02574">
    <property type="entry name" value="S-methyl_trans"/>
    <property type="match status" value="1"/>
</dbReference>
<protein>
    <recommendedName>
        <fullName evidence="7">Hcy-binding domain-containing protein</fullName>
    </recommendedName>
</protein>
<reference evidence="8" key="1">
    <citation type="submission" date="2014-11" db="EMBL/GenBank/DDBJ databases">
        <authorList>
            <person name="Otto D Thomas"/>
            <person name="Naeem Raeece"/>
        </authorList>
    </citation>
    <scope>NUCLEOTIDE SEQUENCE</scope>
</reference>
<dbReference type="PROSITE" id="PS50970">
    <property type="entry name" value="HCY"/>
    <property type="match status" value="1"/>
</dbReference>
<accession>A0A0G4I5S9</accession>
<evidence type="ECO:0000256" key="1">
    <source>
        <dbReference type="ARBA" id="ARBA00022603"/>
    </source>
</evidence>
<name>A0A0G4I5S9_9ALVE</name>
<evidence type="ECO:0000256" key="6">
    <source>
        <dbReference type="SAM" id="MobiDB-lite"/>
    </source>
</evidence>
<evidence type="ECO:0000256" key="5">
    <source>
        <dbReference type="PROSITE-ProRule" id="PRU00333"/>
    </source>
</evidence>
<keyword evidence="2 5" id="KW-0808">Transferase</keyword>
<dbReference type="NCBIfam" id="NF007020">
    <property type="entry name" value="PRK09485.1"/>
    <property type="match status" value="1"/>
</dbReference>
<comment type="cofactor">
    <cofactor evidence="5">
        <name>Zn(2+)</name>
        <dbReference type="ChEBI" id="CHEBI:29105"/>
    </cofactor>
</comment>